<dbReference type="PANTHER" id="PTHR36427:SF3">
    <property type="entry name" value="LARGE RIBOSOMAL SUBUNIT PROTEIN UL1M"/>
    <property type="match status" value="1"/>
</dbReference>
<dbReference type="InterPro" id="IPR002143">
    <property type="entry name" value="Ribosomal_uL1"/>
</dbReference>
<evidence type="ECO:0000256" key="1">
    <source>
        <dbReference type="ARBA" id="ARBA00010531"/>
    </source>
</evidence>
<dbReference type="Pfam" id="PF00687">
    <property type="entry name" value="Ribosomal_L1"/>
    <property type="match status" value="1"/>
</dbReference>
<keyword evidence="3 9" id="KW-0699">rRNA-binding</keyword>
<organism evidence="11 12">
    <name type="scientific">Strawberry lethal yellows phytoplasma (CPA) str. NZSb11</name>
    <dbReference type="NCBI Taxonomy" id="980422"/>
    <lineage>
        <taxon>Bacteria</taxon>
        <taxon>Bacillati</taxon>
        <taxon>Mycoplasmatota</taxon>
        <taxon>Mollicutes</taxon>
        <taxon>Acholeplasmatales</taxon>
        <taxon>Acholeplasmataceae</taxon>
        <taxon>Candidatus Phytoplasma</taxon>
        <taxon>16SrXII (Stolbur group)</taxon>
    </lineage>
</organism>
<name>R4RWY8_PHYAS</name>
<dbReference type="PANTHER" id="PTHR36427">
    <property type="entry name" value="54S RIBOSOMAL PROTEIN L1, MITOCHONDRIAL"/>
    <property type="match status" value="1"/>
</dbReference>
<evidence type="ECO:0000256" key="10">
    <source>
        <dbReference type="RuleBase" id="RU000659"/>
    </source>
</evidence>
<dbReference type="GO" id="GO:0006417">
    <property type="term" value="P:regulation of translation"/>
    <property type="evidence" value="ECO:0007669"/>
    <property type="project" value="UniProtKB-KW"/>
</dbReference>
<dbReference type="InterPro" id="IPR023674">
    <property type="entry name" value="Ribosomal_uL1-like"/>
</dbReference>
<proteinExistence type="inferred from homology"/>
<evidence type="ECO:0000256" key="2">
    <source>
        <dbReference type="ARBA" id="ARBA00022491"/>
    </source>
</evidence>
<dbReference type="FunFam" id="3.40.50.790:FF:000001">
    <property type="entry name" value="50S ribosomal protein L1"/>
    <property type="match status" value="1"/>
</dbReference>
<comment type="function">
    <text evidence="9">Binds directly to 23S rRNA. The L1 stalk is quite mobile in the ribosome, and is involved in E site tRNA release.</text>
</comment>
<dbReference type="GO" id="GO:0003735">
    <property type="term" value="F:structural constituent of ribosome"/>
    <property type="evidence" value="ECO:0007669"/>
    <property type="project" value="InterPro"/>
</dbReference>
<dbReference type="HAMAP" id="MF_01318_B">
    <property type="entry name" value="Ribosomal_uL1_B"/>
    <property type="match status" value="1"/>
</dbReference>
<dbReference type="GO" id="GO:0006412">
    <property type="term" value="P:translation"/>
    <property type="evidence" value="ECO:0007669"/>
    <property type="project" value="UniProtKB-UniRule"/>
</dbReference>
<reference evidence="11 12" key="1">
    <citation type="journal article" date="2013" name="BMC Genomics">
        <title>Comparison of the complete genome sequence of two closely related isolates of 'Candidatus Phytoplasma australiense' reveals genome plasticity.</title>
        <authorList>
            <person name="Andersen M.T."/>
            <person name="Liefting L.W."/>
            <person name="Havukkala I."/>
            <person name="Beever R.E."/>
        </authorList>
    </citation>
    <scope>NUCLEOTIDE SEQUENCE [LARGE SCALE GENOMIC DNA]</scope>
    <source>
        <strain evidence="11 12">NZSb11</strain>
    </source>
</reference>
<dbReference type="CDD" id="cd00403">
    <property type="entry name" value="Ribosomal_L1"/>
    <property type="match status" value="1"/>
</dbReference>
<dbReference type="GO" id="GO:0019843">
    <property type="term" value="F:rRNA binding"/>
    <property type="evidence" value="ECO:0007669"/>
    <property type="project" value="UniProtKB-UniRule"/>
</dbReference>
<dbReference type="NCBIfam" id="TIGR01169">
    <property type="entry name" value="rplA_bact"/>
    <property type="match status" value="1"/>
</dbReference>
<gene>
    <name evidence="9 11" type="primary">rplA</name>
    <name evidence="11" type="ORF">SLY_0477</name>
</gene>
<keyword evidence="9" id="KW-0820">tRNA-binding</keyword>
<dbReference type="InterPro" id="IPR005878">
    <property type="entry name" value="Ribosom_uL1_bac-type"/>
</dbReference>
<evidence type="ECO:0000313" key="11">
    <source>
        <dbReference type="EMBL" id="AGL90397.1"/>
    </source>
</evidence>
<comment type="similarity">
    <text evidence="1 9 10">Belongs to the universal ribosomal protein uL1 family.</text>
</comment>
<dbReference type="InterPro" id="IPR016095">
    <property type="entry name" value="Ribosomal_uL1_3-a/b-sand"/>
</dbReference>
<dbReference type="InterPro" id="IPR023673">
    <property type="entry name" value="Ribosomal_uL1_CS"/>
</dbReference>
<keyword evidence="12" id="KW-1185">Reference proteome</keyword>
<evidence type="ECO:0000256" key="3">
    <source>
        <dbReference type="ARBA" id="ARBA00022730"/>
    </source>
</evidence>
<dbReference type="EMBL" id="CP002548">
    <property type="protein sequence ID" value="AGL90397.1"/>
    <property type="molecule type" value="Genomic_DNA"/>
</dbReference>
<dbReference type="InterPro" id="IPR028364">
    <property type="entry name" value="Ribosomal_uL1/biogenesis"/>
</dbReference>
<dbReference type="PIRSF" id="PIRSF002155">
    <property type="entry name" value="Ribosomal_L1"/>
    <property type="match status" value="1"/>
</dbReference>
<evidence type="ECO:0000256" key="8">
    <source>
        <dbReference type="ARBA" id="ARBA00035241"/>
    </source>
</evidence>
<dbReference type="PATRIC" id="fig|980422.3.peg.444"/>
<evidence type="ECO:0000256" key="6">
    <source>
        <dbReference type="ARBA" id="ARBA00022980"/>
    </source>
</evidence>
<dbReference type="Gene3D" id="3.30.190.20">
    <property type="match status" value="1"/>
</dbReference>
<dbReference type="GO" id="GO:0000049">
    <property type="term" value="F:tRNA binding"/>
    <property type="evidence" value="ECO:0007669"/>
    <property type="project" value="UniProtKB-KW"/>
</dbReference>
<dbReference type="HOGENOM" id="CLU_062853_0_0_14"/>
<dbReference type="Gene3D" id="3.40.50.790">
    <property type="match status" value="1"/>
</dbReference>
<keyword evidence="6 9" id="KW-0689">Ribosomal protein</keyword>
<keyword evidence="7 9" id="KW-0687">Ribonucleoprotein</keyword>
<dbReference type="SUPFAM" id="SSF56808">
    <property type="entry name" value="Ribosomal protein L1"/>
    <property type="match status" value="1"/>
</dbReference>
<keyword evidence="2 9" id="KW-0678">Repressor</keyword>
<evidence type="ECO:0000256" key="7">
    <source>
        <dbReference type="ARBA" id="ARBA00023274"/>
    </source>
</evidence>
<keyword evidence="5 9" id="KW-0694">RNA-binding</keyword>
<keyword evidence="4 9" id="KW-0810">Translation regulation</keyword>
<protein>
    <recommendedName>
        <fullName evidence="8 9">Large ribosomal subunit protein uL1</fullName>
    </recommendedName>
</protein>
<dbReference type="Proteomes" id="UP000013941">
    <property type="component" value="Chromosome"/>
</dbReference>
<dbReference type="PROSITE" id="PS01199">
    <property type="entry name" value="RIBOSOMAL_L1"/>
    <property type="match status" value="1"/>
</dbReference>
<evidence type="ECO:0000256" key="5">
    <source>
        <dbReference type="ARBA" id="ARBA00022884"/>
    </source>
</evidence>
<sequence length="238" mass="26558">MKIKKGIIKMKRSKKYLAVSQMFDIKKRYPLQEAIKLTKQSQITKFDATVECAFHLNLDPKKADQNLRGALVLPHGTGKTLKLAVIAKGEQAKIAKEAQADYVGDEDLIEKISKNWFDFDVLVSTPEMMPQLSKLGRLLGPKGLMPNPKTGTVTDNVGQAVSEIKNGKIEYRLDKNGNIHAIIGKASFEEHKLLENLKTLYLQLMRIKPRTAKGNYIKNVTISTTMSPGIKIDPITIA</sequence>
<dbReference type="KEGG" id="nzs:SLY_0477"/>
<evidence type="ECO:0000313" key="12">
    <source>
        <dbReference type="Proteomes" id="UP000013941"/>
    </source>
</evidence>
<accession>R4RWY8</accession>
<dbReference type="AlphaFoldDB" id="R4RWY8"/>
<comment type="function">
    <text evidence="9">Protein L1 is also a translational repressor protein, it controls the translation of the L11 operon by binding to its mRNA.</text>
</comment>
<comment type="subunit">
    <text evidence="9">Part of the 50S ribosomal subunit.</text>
</comment>
<evidence type="ECO:0000256" key="4">
    <source>
        <dbReference type="ARBA" id="ARBA00022845"/>
    </source>
</evidence>
<evidence type="ECO:0000256" key="9">
    <source>
        <dbReference type="HAMAP-Rule" id="MF_01318"/>
    </source>
</evidence>
<dbReference type="GO" id="GO:0015934">
    <property type="term" value="C:large ribosomal subunit"/>
    <property type="evidence" value="ECO:0007669"/>
    <property type="project" value="InterPro"/>
</dbReference>